<sequence length="170" mass="17677">MRKSQQALLTAGLAAALAASIANAASQQPSGPALDKFIPMKLAGWKTDAPFDAEHMSDHTSGVTQTYTGKSESGLTLDIVRIRPGNRAMSVPRLEQAQLGELPEGGGFASLQPLKDRKALVVYSKENGSGKLTAVAGKCVITIDGSGIKQDQLVTAANAIDMKGLDAVCL</sequence>
<keyword evidence="1" id="KW-0732">Signal</keyword>
<proteinExistence type="predicted"/>
<evidence type="ECO:0000256" key="1">
    <source>
        <dbReference type="SAM" id="SignalP"/>
    </source>
</evidence>
<keyword evidence="3" id="KW-1185">Reference proteome</keyword>
<dbReference type="RefSeq" id="WP_258857341.1">
    <property type="nucleotide sequence ID" value="NZ_JANUGV010000004.1"/>
</dbReference>
<reference evidence="2 3" key="1">
    <citation type="submission" date="2022-08" db="EMBL/GenBank/DDBJ databases">
        <title>Reclassification of Massilia species as members of the genera Telluria, Duganella, Pseudoduganella, Mokoshia gen. nov. and Zemynaea gen. nov. using orthogonal and non-orthogonal genome-based approaches.</title>
        <authorList>
            <person name="Bowman J.P."/>
        </authorList>
    </citation>
    <scope>NUCLEOTIDE SEQUENCE [LARGE SCALE GENOMIC DNA]</scope>
    <source>
        <strain evidence="2 3">JCM 31607</strain>
    </source>
</reference>
<dbReference type="Proteomes" id="UP001205861">
    <property type="component" value="Unassembled WGS sequence"/>
</dbReference>
<comment type="caution">
    <text evidence="2">The sequence shown here is derived from an EMBL/GenBank/DDBJ whole genome shotgun (WGS) entry which is preliminary data.</text>
</comment>
<organism evidence="2 3">
    <name type="scientific">Massilia solisilvae</name>
    <dbReference type="NCBI Taxonomy" id="1811225"/>
    <lineage>
        <taxon>Bacteria</taxon>
        <taxon>Pseudomonadati</taxon>
        <taxon>Pseudomonadota</taxon>
        <taxon>Betaproteobacteria</taxon>
        <taxon>Burkholderiales</taxon>
        <taxon>Oxalobacteraceae</taxon>
        <taxon>Telluria group</taxon>
        <taxon>Massilia</taxon>
    </lineage>
</organism>
<feature type="chain" id="PRO_5047175564" evidence="1">
    <location>
        <begin position="25"/>
        <end position="170"/>
    </location>
</feature>
<feature type="signal peptide" evidence="1">
    <location>
        <begin position="1"/>
        <end position="24"/>
    </location>
</feature>
<evidence type="ECO:0000313" key="3">
    <source>
        <dbReference type="Proteomes" id="UP001205861"/>
    </source>
</evidence>
<accession>A0ABT2BMG2</accession>
<protein>
    <submittedName>
        <fullName evidence="2">Uncharacterized protein</fullName>
    </submittedName>
</protein>
<dbReference type="EMBL" id="JANUGV010000004">
    <property type="protein sequence ID" value="MCS0609698.1"/>
    <property type="molecule type" value="Genomic_DNA"/>
</dbReference>
<name>A0ABT2BMG2_9BURK</name>
<evidence type="ECO:0000313" key="2">
    <source>
        <dbReference type="EMBL" id="MCS0609698.1"/>
    </source>
</evidence>
<gene>
    <name evidence="2" type="ORF">NX773_16140</name>
</gene>